<evidence type="ECO:0000256" key="1">
    <source>
        <dbReference type="SAM" id="MobiDB-lite"/>
    </source>
</evidence>
<organism evidence="3 4">
    <name type="scientific">Cafeteria roenbergensis</name>
    <name type="common">Marine flagellate</name>
    <dbReference type="NCBI Taxonomy" id="33653"/>
    <lineage>
        <taxon>Eukaryota</taxon>
        <taxon>Sar</taxon>
        <taxon>Stramenopiles</taxon>
        <taxon>Bigyra</taxon>
        <taxon>Opalozoa</taxon>
        <taxon>Bicosoecida</taxon>
        <taxon>Cafeteriaceae</taxon>
        <taxon>Cafeteria</taxon>
    </lineage>
</organism>
<dbReference type="EMBL" id="VLTM01000024">
    <property type="protein sequence ID" value="KAA0162998.1"/>
    <property type="molecule type" value="Genomic_DNA"/>
</dbReference>
<feature type="compositionally biased region" description="Acidic residues" evidence="1">
    <location>
        <begin position="461"/>
        <end position="481"/>
    </location>
</feature>
<feature type="compositionally biased region" description="Low complexity" evidence="1">
    <location>
        <begin position="445"/>
        <end position="460"/>
    </location>
</feature>
<feature type="signal peptide" evidence="2">
    <location>
        <begin position="1"/>
        <end position="17"/>
    </location>
</feature>
<feature type="region of interest" description="Disordered" evidence="1">
    <location>
        <begin position="194"/>
        <end position="215"/>
    </location>
</feature>
<name>A0A5A8DCR9_CAFRO</name>
<keyword evidence="2" id="KW-0732">Signal</keyword>
<feature type="compositionally biased region" description="Acidic residues" evidence="1">
    <location>
        <begin position="407"/>
        <end position="431"/>
    </location>
</feature>
<proteinExistence type="predicted"/>
<evidence type="ECO:0008006" key="5">
    <source>
        <dbReference type="Google" id="ProtNLM"/>
    </source>
</evidence>
<dbReference type="AlphaFoldDB" id="A0A5A8DCR9"/>
<gene>
    <name evidence="3" type="ORF">FNF31_03053</name>
</gene>
<reference evidence="3 4" key="1">
    <citation type="submission" date="2019-07" db="EMBL/GenBank/DDBJ databases">
        <title>Genomes of Cafeteria roenbergensis.</title>
        <authorList>
            <person name="Fischer M.G."/>
            <person name="Hackl T."/>
            <person name="Roman M."/>
        </authorList>
    </citation>
    <scope>NUCLEOTIDE SEQUENCE [LARGE SCALE GENOMIC DNA]</scope>
    <source>
        <strain evidence="3 4">Cflag</strain>
    </source>
</reference>
<comment type="caution">
    <text evidence="3">The sequence shown here is derived from an EMBL/GenBank/DDBJ whole genome shotgun (WGS) entry which is preliminary data.</text>
</comment>
<evidence type="ECO:0000313" key="3">
    <source>
        <dbReference type="EMBL" id="KAA0162998.1"/>
    </source>
</evidence>
<evidence type="ECO:0000313" key="4">
    <source>
        <dbReference type="Proteomes" id="UP000325113"/>
    </source>
</evidence>
<dbReference type="Proteomes" id="UP000325113">
    <property type="component" value="Unassembled WGS sequence"/>
</dbReference>
<sequence>MIAALTLLAACAAAASGRATSRWSRDVLLHQFHDVDSADAATRDASPTSFLQQLLPACSHTCQSGSVMALSDPRVGFSARVSRDELAGRAEAPLLSDDQPRQMSAAEAVEVCAIPYACVEGDGSTVVDTERNRWATFGTHSQGPRVHPGGVSFTSRTASLLLLSRSSGTEEGWRCQTRPGDELVADIRLDDPAEGKLRVAGSSGDGDGSSEGAAMRGAAGLTPEAQGTLVFVTSGSARVGLGAGVAAAYSLRGGSGERSPRRVVSLALYSHDAAERLVGVAAGAGGTSAAEAYRKPALHCSAQTVWWPFEPPKHSGGDWAGAGPGLLSGASPLMVLHGQGTAITGASRGGRICHGNCQPPNQPGRVKHSLEHDSVVPAGGQEVATDPSVVVPVAAVAESRARAEAEARDEEEEADSEEEEEEEEDAEEAAEEEAHAEVAAEEEAAAAQAEEAAVDSGAAEEAVEEQEEDAAEEAAAEEEADSQGMAEAEQAGEDELAREGA</sequence>
<feature type="region of interest" description="Disordered" evidence="1">
    <location>
        <begin position="400"/>
        <end position="501"/>
    </location>
</feature>
<feature type="chain" id="PRO_5022791075" description="Ig-like domain-containing protein" evidence="2">
    <location>
        <begin position="18"/>
        <end position="501"/>
    </location>
</feature>
<protein>
    <recommendedName>
        <fullName evidence="5">Ig-like domain-containing protein</fullName>
    </recommendedName>
</protein>
<accession>A0A5A8DCR9</accession>
<evidence type="ECO:0000256" key="2">
    <source>
        <dbReference type="SAM" id="SignalP"/>
    </source>
</evidence>